<feature type="region of interest" description="Disordered" evidence="1">
    <location>
        <begin position="1"/>
        <end position="36"/>
    </location>
</feature>
<dbReference type="Proteomes" id="UP000267081">
    <property type="component" value="Unassembled WGS sequence"/>
</dbReference>
<comment type="caution">
    <text evidence="2">The sequence shown here is derived from an EMBL/GenBank/DDBJ whole genome shotgun (WGS) entry which is preliminary data.</text>
</comment>
<dbReference type="OrthoDB" id="4315389at2"/>
<evidence type="ECO:0000313" key="3">
    <source>
        <dbReference type="Proteomes" id="UP000267081"/>
    </source>
</evidence>
<protein>
    <submittedName>
        <fullName evidence="2">Uncharacterized protein</fullName>
    </submittedName>
</protein>
<evidence type="ECO:0000256" key="1">
    <source>
        <dbReference type="SAM" id="MobiDB-lite"/>
    </source>
</evidence>
<gene>
    <name evidence="2" type="ORF">EIY87_00500</name>
</gene>
<sequence length="168" mass="18401">MSTEDGTRHLSAVPGPGSPSTPKPTPPKGGAFPSNPLLNFLHGPDPDGVCPACRWVKAHLGHEPCPHHAAWQAIVVRVVDRVGDADDEAPLVYPTEQPAYRLHDRVWFQGKLQVKITQRYLGRGDGRWRYIAKTLPGGTAIDTHEDFLTREFDAAWAAPQPATRRSGS</sequence>
<proteinExistence type="predicted"/>
<dbReference type="RefSeq" id="WP_125305634.1">
    <property type="nucleotide sequence ID" value="NZ_RSEC01000006.1"/>
</dbReference>
<dbReference type="AlphaFoldDB" id="A0A427TQ41"/>
<name>A0A427TQ41_9PSEU</name>
<reference evidence="2 3" key="1">
    <citation type="submission" date="2018-12" db="EMBL/GenBank/DDBJ databases">
        <title>Amycolatopsis eburnea sp. nov. actinomycete associate with arbuscular mycorrhiza fungal spore.</title>
        <authorList>
            <person name="Lumyong S."/>
            <person name="Chaiya L."/>
        </authorList>
    </citation>
    <scope>NUCLEOTIDE SEQUENCE [LARGE SCALE GENOMIC DNA]</scope>
    <source>
        <strain evidence="2 3">GLM-1</strain>
    </source>
</reference>
<dbReference type="EMBL" id="RSEC01000006">
    <property type="protein sequence ID" value="RSD26377.1"/>
    <property type="molecule type" value="Genomic_DNA"/>
</dbReference>
<organism evidence="2 3">
    <name type="scientific">Amycolatopsis eburnea</name>
    <dbReference type="NCBI Taxonomy" id="2267691"/>
    <lineage>
        <taxon>Bacteria</taxon>
        <taxon>Bacillati</taxon>
        <taxon>Actinomycetota</taxon>
        <taxon>Actinomycetes</taxon>
        <taxon>Pseudonocardiales</taxon>
        <taxon>Pseudonocardiaceae</taxon>
        <taxon>Amycolatopsis</taxon>
    </lineage>
</organism>
<evidence type="ECO:0000313" key="2">
    <source>
        <dbReference type="EMBL" id="RSD26377.1"/>
    </source>
</evidence>
<feature type="compositionally biased region" description="Pro residues" evidence="1">
    <location>
        <begin position="16"/>
        <end position="27"/>
    </location>
</feature>
<accession>A0A427TQ41</accession>
<keyword evidence="3" id="KW-1185">Reference proteome</keyword>